<dbReference type="Pfam" id="PF19864">
    <property type="entry name" value="Radical_SAM_N2"/>
    <property type="match status" value="1"/>
</dbReference>
<dbReference type="SFLD" id="SFLDG01082">
    <property type="entry name" value="B12-binding_domain_containing"/>
    <property type="match status" value="1"/>
</dbReference>
<evidence type="ECO:0000259" key="1">
    <source>
        <dbReference type="PROSITE" id="PS51918"/>
    </source>
</evidence>
<dbReference type="SFLD" id="SFLDS00029">
    <property type="entry name" value="Radical_SAM"/>
    <property type="match status" value="1"/>
</dbReference>
<dbReference type="NCBIfam" id="TIGR03936">
    <property type="entry name" value="sam_1_link_chp"/>
    <property type="match status" value="1"/>
</dbReference>
<dbReference type="Pfam" id="PF10105">
    <property type="entry name" value="DUF2344"/>
    <property type="match status" value="1"/>
</dbReference>
<dbReference type="PANTHER" id="PTHR42731:SF1">
    <property type="entry name" value="RADICAL SAM DOMAIN PROTEIN"/>
    <property type="match status" value="1"/>
</dbReference>
<dbReference type="InterPro" id="IPR023862">
    <property type="entry name" value="CHP03960_rSAM"/>
</dbReference>
<dbReference type="NCBIfam" id="TIGR03960">
    <property type="entry name" value="rSAM_fuse_unch"/>
    <property type="match status" value="1"/>
</dbReference>
<dbReference type="InterPro" id="IPR006638">
    <property type="entry name" value="Elp3/MiaA/NifB-like_rSAM"/>
</dbReference>
<dbReference type="RefSeq" id="WP_216800208.1">
    <property type="nucleotide sequence ID" value="NZ_CP076723.1"/>
</dbReference>
<dbReference type="Proteomes" id="UP000683557">
    <property type="component" value="Chromosome"/>
</dbReference>
<gene>
    <name evidence="2" type="ORF">KP004_20420</name>
</gene>
<dbReference type="InterPro" id="IPR045784">
    <property type="entry name" value="Radical_SAM_N2"/>
</dbReference>
<dbReference type="SMART" id="SM00729">
    <property type="entry name" value="Elp3"/>
    <property type="match status" value="1"/>
</dbReference>
<evidence type="ECO:0000313" key="2">
    <source>
        <dbReference type="EMBL" id="QWV93493.1"/>
    </source>
</evidence>
<dbReference type="EMBL" id="CP076723">
    <property type="protein sequence ID" value="QWV93493.1"/>
    <property type="molecule type" value="Genomic_DNA"/>
</dbReference>
<reference evidence="2 3" key="1">
    <citation type="submission" date="2021-06" db="EMBL/GenBank/DDBJ databases">
        <title>Gemonas diversity in paddy soil.</title>
        <authorList>
            <person name="Liu G."/>
        </authorList>
    </citation>
    <scope>NUCLEOTIDE SEQUENCE [LARGE SCALE GENOMIC DNA]</scope>
    <source>
        <strain evidence="2 3">RG10</strain>
    </source>
</reference>
<feature type="domain" description="Radical SAM core" evidence="1">
    <location>
        <begin position="247"/>
        <end position="484"/>
    </location>
</feature>
<dbReference type="InterPro" id="IPR007197">
    <property type="entry name" value="rSAM"/>
</dbReference>
<proteinExistence type="predicted"/>
<name>A0ABX8J6R2_9BACT</name>
<accession>A0ABX8J6R2</accession>
<evidence type="ECO:0000313" key="3">
    <source>
        <dbReference type="Proteomes" id="UP000683557"/>
    </source>
</evidence>
<organism evidence="2 3">
    <name type="scientific">Geomonas oryzisoli</name>
    <dbReference type="NCBI Taxonomy" id="2847992"/>
    <lineage>
        <taxon>Bacteria</taxon>
        <taxon>Pseudomonadati</taxon>
        <taxon>Thermodesulfobacteriota</taxon>
        <taxon>Desulfuromonadia</taxon>
        <taxon>Geobacterales</taxon>
        <taxon>Geobacteraceae</taxon>
        <taxon>Geomonas</taxon>
    </lineage>
</organism>
<keyword evidence="3" id="KW-1185">Reference proteome</keyword>
<dbReference type="CDD" id="cd01335">
    <property type="entry name" value="Radical_SAM"/>
    <property type="match status" value="1"/>
</dbReference>
<dbReference type="PANTHER" id="PTHR42731">
    <property type="entry name" value="SLL1084 PROTEIN"/>
    <property type="match status" value="1"/>
</dbReference>
<protein>
    <submittedName>
        <fullName evidence="2">TIGR03960 family B12-binding radical SAM protein</fullName>
    </submittedName>
</protein>
<dbReference type="PROSITE" id="PS51918">
    <property type="entry name" value="RADICAL_SAM"/>
    <property type="match status" value="1"/>
</dbReference>
<sequence>MSNNILLSVEKPARYMGGEMGTVADREGALRFVLAFPDVYEIGMSHLGLQVLYGVLKGIPWIMPERAYAPWPDLEESLRAEAKPLVTLEAGTPLAQADILGFTLQYELSYTNILNMLDLSGIPLLACDRAEGYPLIIAGGPCAYNPEPLADFFDAFLIGDGEEAVVEIAECVRVAKEQGLGKAELLERLARIEGVYVPSFFEVGYDAEGRVAAITPLKEEFRSVRRRFVADLETAYYPTSPIVPFLKTVHDRVSVEISRGCTRGCRFCQAGYIYRPVRERSPERVFEIMEEALHNTGYDEISLLSLSTGDYGCLTPLLKGLMDRYSAQKKAVSLPSMRVGSLSDEMAEEIRRVRKTGFTLAPEAGSERLRSVINKGITEQALLENAGSVYRNGWRLIKLYFMIGLPTETMEDVDGIVELSREVKRQGKFAGNGGDVNVSVSSFVPKPHTPFQWEPQITEAEIVEKQRYLRDALKKKKLIMKWQDASLSGMEGVFARGDRRLSKLLIEAHRLGCRFDGWWEHFDRLKWAQAFENCGIDPTFYLRRRELDEVLPWDHIDCGVTKSFLLKEREASLVGVPTPDCRFDRCTGCGVCDFKEIKLRLNDPVPFGTYASQPAVPEPTEDAQRIRIRFEKVGRMRFLSHLEMLTLFTRAVGRSGIPIRYSQGFHPHPKFSFATALSVGIESYAEYMDFEVDAGYTAAQLQEALNATLPEGVRVLEAREIELRAPALSVIMDKVRYRVTLPEELALDLEAKAAAFLALESSPVKREKKGKSTEFDLRHELAELKVEGRTLEMVVGRGKLLEFTSAILGVPSEALKETRMEKVEVLFKP</sequence>
<dbReference type="Pfam" id="PF04055">
    <property type="entry name" value="Radical_SAM"/>
    <property type="match status" value="1"/>
</dbReference>
<dbReference type="InterPro" id="IPR018768">
    <property type="entry name" value="DUF2344"/>
</dbReference>